<proteinExistence type="predicted"/>
<gene>
    <name evidence="1" type="ORF">MX635_11195</name>
</gene>
<name>A0AAW8RBA4_CARDV</name>
<evidence type="ECO:0000313" key="1">
    <source>
        <dbReference type="EMBL" id="MDT1974960.1"/>
    </source>
</evidence>
<dbReference type="SUPFAM" id="SSF55486">
    <property type="entry name" value="Metalloproteases ('zincins'), catalytic domain"/>
    <property type="match status" value="1"/>
</dbReference>
<dbReference type="RefSeq" id="WP_311780781.1">
    <property type="nucleotide sequence ID" value="NZ_JALRMQ010000008.1"/>
</dbReference>
<dbReference type="InterPro" id="IPR042088">
    <property type="entry name" value="OligoPept_F_C"/>
</dbReference>
<evidence type="ECO:0008006" key="3">
    <source>
        <dbReference type="Google" id="ProtNLM"/>
    </source>
</evidence>
<evidence type="ECO:0000313" key="2">
    <source>
        <dbReference type="Proteomes" id="UP001249945"/>
    </source>
</evidence>
<sequence>MEVQTEREFNVRIATKFDYNELIQWEAYEFGKWEANFEVFRYNVYLDTPEFFLKKHNYTLSLIYGSNLTTNNRNKLQLKTVKNDSHDRLEFSYEFNSKEDIQKHLLIFLERLKRQGIYLPSDISLVPFILLKQKRCKRGIFISGKKVYISFDEVQYYLPTNRNAILTSAYFCEFEADESNPFSYNEIEPIVNYICSNFNGKLGGLTKFGLGYKLKDCGVWNIKNIFSSDKEWLDTYRKLENVSDYNPYREEIDMLWQYAIIHHYNALDDQMYKNMYFATQKLKNTLSSVQTKKGYATKYNNLTNTIYFGNFEHLNKKEKFSRFNYSIYLGDKDQEIRREAFNIIYEGYLDYEKQISELLITIIQKSSSHYFEDVFQNQYERKDFISNIFNLVHDNIYYFKKYAELRRKIAQLDTFYLFDMQFNLLSNKNNMISLDESKKIILVALRCLNKNEFLNELIDNGHIDIHNRKNKKNGNYTVPCKYPIPYISISYDSTYSSVITLAHELGHAIGMLESDDYMKVPVFIQEIQASIAEALVMRYLTNNTPKIEYLELYLEKYRSNFFRQMMLFEFEYKCSQKDNLDVNLIPNVFRNVLDEYYDKDVVHIPDNAKYEYLKTPHFYLYPQIIGIYPIAFAIGEFLADEILNKRFDFDLFLKSSSQDGLLLLLEKCGCTSSLDEIMYSFFEKYKILLEKYEVISK</sequence>
<accession>A0AAW8RBA4</accession>
<dbReference type="InterPro" id="IPR033469">
    <property type="entry name" value="CYTH-like_dom_sf"/>
</dbReference>
<protein>
    <recommendedName>
        <fullName evidence="3">Oligoendopeptidase F</fullName>
    </recommendedName>
</protein>
<dbReference type="SUPFAM" id="SSF55154">
    <property type="entry name" value="CYTH-like phosphatases"/>
    <property type="match status" value="1"/>
</dbReference>
<comment type="caution">
    <text evidence="1">The sequence shown here is derived from an EMBL/GenBank/DDBJ whole genome shotgun (WGS) entry which is preliminary data.</text>
</comment>
<dbReference type="EMBL" id="JALRMR010000014">
    <property type="protein sequence ID" value="MDT1974960.1"/>
    <property type="molecule type" value="Genomic_DNA"/>
</dbReference>
<organism evidence="1 2">
    <name type="scientific">Carnobacterium divergens</name>
    <name type="common">Lactobacillus divergens</name>
    <dbReference type="NCBI Taxonomy" id="2748"/>
    <lineage>
        <taxon>Bacteria</taxon>
        <taxon>Bacillati</taxon>
        <taxon>Bacillota</taxon>
        <taxon>Bacilli</taxon>
        <taxon>Lactobacillales</taxon>
        <taxon>Carnobacteriaceae</taxon>
        <taxon>Carnobacterium</taxon>
    </lineage>
</organism>
<dbReference type="Proteomes" id="UP001249945">
    <property type="component" value="Unassembled WGS sequence"/>
</dbReference>
<reference evidence="1" key="1">
    <citation type="submission" date="2022-04" db="EMBL/GenBank/DDBJ databases">
        <title>Draft genome sequences of lactic acid bacteria (LAB) strains involved in meat spoilage.</title>
        <authorList>
            <person name="Palevich N."/>
        </authorList>
    </citation>
    <scope>NUCLEOTIDE SEQUENCE</scope>
    <source>
        <strain evidence="1">9-14</strain>
    </source>
</reference>
<dbReference type="Gene3D" id="2.40.320.10">
    <property type="entry name" value="Hypothetical Protein Pfu-838710-001"/>
    <property type="match status" value="1"/>
</dbReference>
<dbReference type="AlphaFoldDB" id="A0AAW8RBA4"/>
<dbReference type="Gene3D" id="1.10.1370.20">
    <property type="entry name" value="Oligoendopeptidase f, C-terminal domain"/>
    <property type="match status" value="1"/>
</dbReference>